<evidence type="ECO:0000256" key="2">
    <source>
        <dbReference type="ARBA" id="ARBA00023235"/>
    </source>
</evidence>
<comment type="similarity">
    <text evidence="1">Belongs to the aspartate/glutamate racemases family.</text>
</comment>
<dbReference type="KEGG" id="aar:Acear_0519"/>
<dbReference type="PANTHER" id="PTHR21198">
    <property type="entry name" value="GLUTAMATE RACEMASE"/>
    <property type="match status" value="1"/>
</dbReference>
<evidence type="ECO:0000313" key="3">
    <source>
        <dbReference type="EMBL" id="ADL12065.1"/>
    </source>
</evidence>
<dbReference type="InterPro" id="IPR015942">
    <property type="entry name" value="Asp/Glu/hydantoin_racemase"/>
</dbReference>
<dbReference type="PROSITE" id="PS00923">
    <property type="entry name" value="ASP_GLU_RACEMASE_1"/>
    <property type="match status" value="1"/>
</dbReference>
<organism evidence="3 4">
    <name type="scientific">Acetohalobium arabaticum (strain ATCC 49924 / DSM 5501 / Z-7288)</name>
    <dbReference type="NCBI Taxonomy" id="574087"/>
    <lineage>
        <taxon>Bacteria</taxon>
        <taxon>Bacillati</taxon>
        <taxon>Bacillota</taxon>
        <taxon>Clostridia</taxon>
        <taxon>Halanaerobiales</taxon>
        <taxon>Halobacteroidaceae</taxon>
        <taxon>Acetohalobium</taxon>
    </lineage>
</organism>
<dbReference type="Proteomes" id="UP000001661">
    <property type="component" value="Chromosome"/>
</dbReference>
<dbReference type="EMBL" id="CP002105">
    <property type="protein sequence ID" value="ADL12065.1"/>
    <property type="molecule type" value="Genomic_DNA"/>
</dbReference>
<sequence>MKKTVGILGGMGPQATVNLFQKVINFTDAECDQDHIQALINNNPQIPDRTEYILGDGEDLTPHLIKGAIKLQQLGADYLAMPCNTAHYFYDEVVRYMDIPFLNMIEEVAAEVDRKYGNDSKVGLLATTGTYQVGIYEKVLQESGVNLITPDESGKEAVYDVIYKVKEGFDDIKFQSVNNLLAEMKKQGVSVVILGCTELPLIKDKLDSEIDYMDCTEILAQRIVDYASDQENSSQIEVEAEMVTQTIE</sequence>
<dbReference type="STRING" id="574087.Acear_0519"/>
<dbReference type="HOGENOM" id="CLU_055360_2_2_9"/>
<dbReference type="eggNOG" id="COG1794">
    <property type="taxonomic scope" value="Bacteria"/>
</dbReference>
<dbReference type="InterPro" id="IPR018187">
    <property type="entry name" value="Asp/Glu_racemase_AS_1"/>
</dbReference>
<dbReference type="Pfam" id="PF01177">
    <property type="entry name" value="Asp_Glu_race"/>
    <property type="match status" value="1"/>
</dbReference>
<dbReference type="Gene3D" id="3.40.50.1860">
    <property type="match status" value="2"/>
</dbReference>
<dbReference type="SUPFAM" id="SSF53681">
    <property type="entry name" value="Aspartate/glutamate racemase"/>
    <property type="match status" value="2"/>
</dbReference>
<reference evidence="3 4" key="1">
    <citation type="journal article" date="2010" name="Stand. Genomic Sci.">
        <title>Complete genome sequence of Acetohalobium arabaticum type strain (Z-7288).</title>
        <authorList>
            <person name="Sikorski J."/>
            <person name="Lapidus A."/>
            <person name="Chertkov O."/>
            <person name="Lucas S."/>
            <person name="Copeland A."/>
            <person name="Glavina Del Rio T."/>
            <person name="Nolan M."/>
            <person name="Tice H."/>
            <person name="Cheng J.F."/>
            <person name="Han C."/>
            <person name="Brambilla E."/>
            <person name="Pitluck S."/>
            <person name="Liolios K."/>
            <person name="Ivanova N."/>
            <person name="Mavromatis K."/>
            <person name="Mikhailova N."/>
            <person name="Pati A."/>
            <person name="Bruce D."/>
            <person name="Detter C."/>
            <person name="Tapia R."/>
            <person name="Goodwin L."/>
            <person name="Chen A."/>
            <person name="Palaniappan K."/>
            <person name="Land M."/>
            <person name="Hauser L."/>
            <person name="Chang Y.J."/>
            <person name="Jeffries C.D."/>
            <person name="Rohde M."/>
            <person name="Goker M."/>
            <person name="Spring S."/>
            <person name="Woyke T."/>
            <person name="Bristow J."/>
            <person name="Eisen J.A."/>
            <person name="Markowitz V."/>
            <person name="Hugenholtz P."/>
            <person name="Kyrpides N.C."/>
            <person name="Klenk H.P."/>
        </authorList>
    </citation>
    <scope>NUCLEOTIDE SEQUENCE [LARGE SCALE GENOMIC DNA]</scope>
    <source>
        <strain evidence="4">ATCC 49924 / DSM 5501 / Z-7288</strain>
    </source>
</reference>
<name>D9QV06_ACEAZ</name>
<dbReference type="InterPro" id="IPR004380">
    <property type="entry name" value="Asp_race"/>
</dbReference>
<dbReference type="AlphaFoldDB" id="D9QV06"/>
<dbReference type="PROSITE" id="PS00924">
    <property type="entry name" value="ASP_GLU_RACEMASE_2"/>
    <property type="match status" value="1"/>
</dbReference>
<keyword evidence="2" id="KW-0413">Isomerase</keyword>
<proteinExistence type="inferred from homology"/>
<dbReference type="PANTHER" id="PTHR21198:SF7">
    <property type="entry name" value="ASPARTATE-GLUTAMATE RACEMASE FAMILY"/>
    <property type="match status" value="1"/>
</dbReference>
<dbReference type="InterPro" id="IPR033134">
    <property type="entry name" value="Asp/Glu_racemase_AS_2"/>
</dbReference>
<evidence type="ECO:0000313" key="4">
    <source>
        <dbReference type="Proteomes" id="UP000001661"/>
    </source>
</evidence>
<evidence type="ECO:0000256" key="1">
    <source>
        <dbReference type="ARBA" id="ARBA00007847"/>
    </source>
</evidence>
<dbReference type="NCBIfam" id="TIGR00035">
    <property type="entry name" value="asp_race"/>
    <property type="match status" value="1"/>
</dbReference>
<protein>
    <submittedName>
        <fullName evidence="3">Aspartate racemase</fullName>
    </submittedName>
</protein>
<accession>D9QV06</accession>
<dbReference type="InterPro" id="IPR001920">
    <property type="entry name" value="Asp/Glu_race"/>
</dbReference>
<dbReference type="RefSeq" id="WP_013277511.1">
    <property type="nucleotide sequence ID" value="NC_014378.1"/>
</dbReference>
<dbReference type="GO" id="GO:0047661">
    <property type="term" value="F:amino-acid racemase activity"/>
    <property type="evidence" value="ECO:0007669"/>
    <property type="project" value="InterPro"/>
</dbReference>
<dbReference type="OrthoDB" id="9803739at2"/>
<gene>
    <name evidence="3" type="ordered locus">Acear_0519</name>
</gene>
<keyword evidence="4" id="KW-1185">Reference proteome</keyword>